<proteinExistence type="predicted"/>
<dbReference type="InterPro" id="IPR029063">
    <property type="entry name" value="SAM-dependent_MTases_sf"/>
</dbReference>
<evidence type="ECO:0000313" key="2">
    <source>
        <dbReference type="EMBL" id="MCX2979885.1"/>
    </source>
</evidence>
<accession>A0ABT3TC75</accession>
<evidence type="ECO:0000259" key="1">
    <source>
        <dbReference type="Pfam" id="PF13649"/>
    </source>
</evidence>
<name>A0ABT3TC75_9GAMM</name>
<dbReference type="RefSeq" id="WP_279243874.1">
    <property type="nucleotide sequence ID" value="NZ_SHNN01000001.1"/>
</dbReference>
<dbReference type="Proteomes" id="UP001143362">
    <property type="component" value="Unassembled WGS sequence"/>
</dbReference>
<gene>
    <name evidence="2" type="ORF">EYC98_03295</name>
</gene>
<dbReference type="CDD" id="cd02440">
    <property type="entry name" value="AdoMet_MTases"/>
    <property type="match status" value="1"/>
</dbReference>
<feature type="domain" description="Methyltransferase" evidence="1">
    <location>
        <begin position="43"/>
        <end position="136"/>
    </location>
</feature>
<sequence>MSESDKFWDKKAQGYAASPVSDEETYQRKLTETQKHFAPDMRVLEFGCGTGSTAVHHAPEVLHIDAIDISENMLEIGRQRARESNVDNITFTRGTLTDFNAETASLDAVLGLNVIHLLPDRHSVLTEVARILKPGGIFVSSTGCLGSSYLRFITLLLPLGKALGLMPDVFVLTESELASEVKNAGFTIESQWHHGLKDIDVFMIARKT</sequence>
<protein>
    <submittedName>
        <fullName evidence="2">Class I SAM-dependent methyltransferase</fullName>
    </submittedName>
</protein>
<keyword evidence="2" id="KW-0808">Transferase</keyword>
<dbReference type="Gene3D" id="3.40.50.150">
    <property type="entry name" value="Vaccinia Virus protein VP39"/>
    <property type="match status" value="1"/>
</dbReference>
<dbReference type="GO" id="GO:0032259">
    <property type="term" value="P:methylation"/>
    <property type="evidence" value="ECO:0007669"/>
    <property type="project" value="UniProtKB-KW"/>
</dbReference>
<dbReference type="EMBL" id="SHNN01000001">
    <property type="protein sequence ID" value="MCX2979885.1"/>
    <property type="molecule type" value="Genomic_DNA"/>
</dbReference>
<organism evidence="2 3">
    <name type="scientific">Candidatus Litorirhabdus singularis</name>
    <dbReference type="NCBI Taxonomy" id="2518993"/>
    <lineage>
        <taxon>Bacteria</taxon>
        <taxon>Pseudomonadati</taxon>
        <taxon>Pseudomonadota</taxon>
        <taxon>Gammaproteobacteria</taxon>
        <taxon>Cellvibrionales</taxon>
        <taxon>Halieaceae</taxon>
        <taxon>Candidatus Litorirhabdus</taxon>
    </lineage>
</organism>
<evidence type="ECO:0000313" key="3">
    <source>
        <dbReference type="Proteomes" id="UP001143362"/>
    </source>
</evidence>
<dbReference type="GO" id="GO:0008168">
    <property type="term" value="F:methyltransferase activity"/>
    <property type="evidence" value="ECO:0007669"/>
    <property type="project" value="UniProtKB-KW"/>
</dbReference>
<dbReference type="InterPro" id="IPR041698">
    <property type="entry name" value="Methyltransf_25"/>
</dbReference>
<keyword evidence="3" id="KW-1185">Reference proteome</keyword>
<dbReference type="SUPFAM" id="SSF53335">
    <property type="entry name" value="S-adenosyl-L-methionine-dependent methyltransferases"/>
    <property type="match status" value="1"/>
</dbReference>
<keyword evidence="2" id="KW-0489">Methyltransferase</keyword>
<dbReference type="PANTHER" id="PTHR43591">
    <property type="entry name" value="METHYLTRANSFERASE"/>
    <property type="match status" value="1"/>
</dbReference>
<reference evidence="2" key="1">
    <citation type="submission" date="2019-02" db="EMBL/GenBank/DDBJ databases">
        <authorList>
            <person name="Li S.-H."/>
        </authorList>
    </citation>
    <scope>NUCLEOTIDE SEQUENCE</scope>
    <source>
        <strain evidence="2">IMCC14734</strain>
    </source>
</reference>
<comment type="caution">
    <text evidence="2">The sequence shown here is derived from an EMBL/GenBank/DDBJ whole genome shotgun (WGS) entry which is preliminary data.</text>
</comment>
<dbReference type="Pfam" id="PF13649">
    <property type="entry name" value="Methyltransf_25"/>
    <property type="match status" value="1"/>
</dbReference>